<reference evidence="2 3" key="1">
    <citation type="journal article" date="2015" name="Int. J. Syst. Evol. Microbiol.">
        <title>Carboxylicivirga linearis sp. nov., isolated from a sea cucumber culture pond.</title>
        <authorList>
            <person name="Wang F.Q."/>
            <person name="Zhou Y.X."/>
            <person name="Lin X.Z."/>
            <person name="Chen G.J."/>
            <person name="Du Z.J."/>
        </authorList>
    </citation>
    <scope>NUCLEOTIDE SEQUENCE [LARGE SCALE GENOMIC DNA]</scope>
    <source>
        <strain evidence="2 3">FB218</strain>
    </source>
</reference>
<dbReference type="InterPro" id="IPR024079">
    <property type="entry name" value="MetalloPept_cat_dom_sf"/>
</dbReference>
<evidence type="ECO:0000256" key="1">
    <source>
        <dbReference type="SAM" id="SignalP"/>
    </source>
</evidence>
<dbReference type="PROSITE" id="PS51257">
    <property type="entry name" value="PROKAR_LIPOPROTEIN"/>
    <property type="match status" value="1"/>
</dbReference>
<dbReference type="RefSeq" id="WP_212216832.1">
    <property type="nucleotide sequence ID" value="NZ_JAGUCO010000012.1"/>
</dbReference>
<feature type="signal peptide" evidence="1">
    <location>
        <begin position="1"/>
        <end position="22"/>
    </location>
</feature>
<keyword evidence="1" id="KW-0732">Signal</keyword>
<dbReference type="EMBL" id="JAGUCO010000012">
    <property type="protein sequence ID" value="MBS2099591.1"/>
    <property type="molecule type" value="Genomic_DNA"/>
</dbReference>
<dbReference type="Gene3D" id="3.40.390.10">
    <property type="entry name" value="Collagenase (Catalytic Domain)"/>
    <property type="match status" value="1"/>
</dbReference>
<proteinExistence type="predicted"/>
<feature type="chain" id="PRO_5047408722" evidence="1">
    <location>
        <begin position="23"/>
        <end position="277"/>
    </location>
</feature>
<sequence length="277" mass="31281">MNIKSILLLGVMMTVLVSSSCANNKKKCECASNKYTITAPPASLNRDPFYKKYANVNGIQIMSSWRVPDSAFVKACEIIDFMTGDLPDDVLNQMVKVGARLGIMARYEGTTDIPEHADLANDTTINWDVRARGLGGDMNLPLTTCAEENLLCYQIDKYHAEDITIHEFAHAIHLIGIAPIDDTFNDTLQKMLDKAMAEGKYKNTYAATNLYEYWAEAVQNWFNVNAEVAEPDGKHNWVNTREDMKKYDPDLYKLVSKYFSDFKESPSCHSAQNLYTE</sequence>
<dbReference type="Proteomes" id="UP000708576">
    <property type="component" value="Unassembled WGS sequence"/>
</dbReference>
<dbReference type="SUPFAM" id="SSF55486">
    <property type="entry name" value="Metalloproteases ('zincins'), catalytic domain"/>
    <property type="match status" value="1"/>
</dbReference>
<accession>A0ABS5JXF7</accession>
<comment type="caution">
    <text evidence="2">The sequence shown here is derived from an EMBL/GenBank/DDBJ whole genome shotgun (WGS) entry which is preliminary data.</text>
</comment>
<evidence type="ECO:0000313" key="3">
    <source>
        <dbReference type="Proteomes" id="UP000708576"/>
    </source>
</evidence>
<name>A0ABS5JXF7_9BACT</name>
<keyword evidence="3" id="KW-1185">Reference proteome</keyword>
<gene>
    <name evidence="2" type="ORF">KEM10_14950</name>
</gene>
<evidence type="ECO:0000313" key="2">
    <source>
        <dbReference type="EMBL" id="MBS2099591.1"/>
    </source>
</evidence>
<organism evidence="2 3">
    <name type="scientific">Carboxylicivirga linearis</name>
    <dbReference type="NCBI Taxonomy" id="1628157"/>
    <lineage>
        <taxon>Bacteria</taxon>
        <taxon>Pseudomonadati</taxon>
        <taxon>Bacteroidota</taxon>
        <taxon>Bacteroidia</taxon>
        <taxon>Marinilabiliales</taxon>
        <taxon>Marinilabiliaceae</taxon>
        <taxon>Carboxylicivirga</taxon>
    </lineage>
</organism>
<protein>
    <submittedName>
        <fullName evidence="2">Uncharacterized protein</fullName>
    </submittedName>
</protein>